<accession>A0A4Y2MN10</accession>
<sequence length="128" mass="14610">MEAYVYVINGLLSPANHHFREKSKTTSLCILYGVFNTKESRLNLKVLECRLTLRFPMGENHETDLTTGPISTIFTSYESLYVISDRLPITTIHFRGISQNTTLAVSLRLYNLQFANLFRQVPSVTTGY</sequence>
<dbReference type="AlphaFoldDB" id="A0A4Y2MN10"/>
<dbReference type="Proteomes" id="UP000499080">
    <property type="component" value="Unassembled WGS sequence"/>
</dbReference>
<comment type="caution">
    <text evidence="1">The sequence shown here is derived from an EMBL/GenBank/DDBJ whole genome shotgun (WGS) entry which is preliminary data.</text>
</comment>
<keyword evidence="2" id="KW-1185">Reference proteome</keyword>
<protein>
    <submittedName>
        <fullName evidence="1">Uncharacterized protein</fullName>
    </submittedName>
</protein>
<dbReference type="EMBL" id="BGPR01007555">
    <property type="protein sequence ID" value="GBN27784.1"/>
    <property type="molecule type" value="Genomic_DNA"/>
</dbReference>
<proteinExistence type="predicted"/>
<evidence type="ECO:0000313" key="1">
    <source>
        <dbReference type="EMBL" id="GBN27784.1"/>
    </source>
</evidence>
<evidence type="ECO:0000313" key="2">
    <source>
        <dbReference type="Proteomes" id="UP000499080"/>
    </source>
</evidence>
<name>A0A4Y2MN10_ARAVE</name>
<reference evidence="1 2" key="1">
    <citation type="journal article" date="2019" name="Sci. Rep.">
        <title>Orb-weaving spider Araneus ventricosus genome elucidates the spidroin gene catalogue.</title>
        <authorList>
            <person name="Kono N."/>
            <person name="Nakamura H."/>
            <person name="Ohtoshi R."/>
            <person name="Moran D.A.P."/>
            <person name="Shinohara A."/>
            <person name="Yoshida Y."/>
            <person name="Fujiwara M."/>
            <person name="Mori M."/>
            <person name="Tomita M."/>
            <person name="Arakawa K."/>
        </authorList>
    </citation>
    <scope>NUCLEOTIDE SEQUENCE [LARGE SCALE GENOMIC DNA]</scope>
</reference>
<gene>
    <name evidence="1" type="ORF">AVEN_131457_1</name>
</gene>
<organism evidence="1 2">
    <name type="scientific">Araneus ventricosus</name>
    <name type="common">Orbweaver spider</name>
    <name type="synonym">Epeira ventricosa</name>
    <dbReference type="NCBI Taxonomy" id="182803"/>
    <lineage>
        <taxon>Eukaryota</taxon>
        <taxon>Metazoa</taxon>
        <taxon>Ecdysozoa</taxon>
        <taxon>Arthropoda</taxon>
        <taxon>Chelicerata</taxon>
        <taxon>Arachnida</taxon>
        <taxon>Araneae</taxon>
        <taxon>Araneomorphae</taxon>
        <taxon>Entelegynae</taxon>
        <taxon>Araneoidea</taxon>
        <taxon>Araneidae</taxon>
        <taxon>Araneus</taxon>
    </lineage>
</organism>